<evidence type="ECO:0000256" key="1">
    <source>
        <dbReference type="SAM" id="MobiDB-lite"/>
    </source>
</evidence>
<dbReference type="AlphaFoldDB" id="A0ABD3XWJ8"/>
<gene>
    <name evidence="3" type="ORF">ACJMK2_001749</name>
</gene>
<dbReference type="Pfam" id="PF00619">
    <property type="entry name" value="CARD"/>
    <property type="match status" value="1"/>
</dbReference>
<accession>A0ABD3XWJ8</accession>
<evidence type="ECO:0000313" key="3">
    <source>
        <dbReference type="EMBL" id="KAL3889405.1"/>
    </source>
</evidence>
<feature type="domain" description="CARD" evidence="2">
    <location>
        <begin position="1"/>
        <end position="64"/>
    </location>
</feature>
<dbReference type="SUPFAM" id="SSF47986">
    <property type="entry name" value="DEATH domain"/>
    <property type="match status" value="1"/>
</dbReference>
<evidence type="ECO:0000313" key="4">
    <source>
        <dbReference type="Proteomes" id="UP001634394"/>
    </source>
</evidence>
<dbReference type="Proteomes" id="UP001634394">
    <property type="component" value="Unassembled WGS sequence"/>
</dbReference>
<evidence type="ECO:0000259" key="2">
    <source>
        <dbReference type="PROSITE" id="PS50209"/>
    </source>
</evidence>
<dbReference type="InterPro" id="IPR001315">
    <property type="entry name" value="CARD"/>
</dbReference>
<dbReference type="PROSITE" id="PS50209">
    <property type="entry name" value="CARD"/>
    <property type="match status" value="1"/>
</dbReference>
<feature type="compositionally biased region" description="Basic and acidic residues" evidence="1">
    <location>
        <begin position="75"/>
        <end position="88"/>
    </location>
</feature>
<proteinExistence type="predicted"/>
<protein>
    <recommendedName>
        <fullName evidence="2">CARD domain-containing protein</fullName>
    </recommendedName>
</protein>
<dbReference type="Gene3D" id="1.10.533.10">
    <property type="entry name" value="Death Domain, Fas"/>
    <property type="match status" value="1"/>
</dbReference>
<feature type="region of interest" description="Disordered" evidence="1">
    <location>
        <begin position="67"/>
        <end position="101"/>
    </location>
</feature>
<dbReference type="EMBL" id="JBJQND010000001">
    <property type="protein sequence ID" value="KAL3889405.1"/>
    <property type="molecule type" value="Genomic_DNA"/>
</dbReference>
<name>A0ABD3XWJ8_SINWO</name>
<organism evidence="3 4">
    <name type="scientific">Sinanodonta woodiana</name>
    <name type="common">Chinese pond mussel</name>
    <name type="synonym">Anodonta woodiana</name>
    <dbReference type="NCBI Taxonomy" id="1069815"/>
    <lineage>
        <taxon>Eukaryota</taxon>
        <taxon>Metazoa</taxon>
        <taxon>Spiralia</taxon>
        <taxon>Lophotrochozoa</taxon>
        <taxon>Mollusca</taxon>
        <taxon>Bivalvia</taxon>
        <taxon>Autobranchia</taxon>
        <taxon>Heteroconchia</taxon>
        <taxon>Palaeoheterodonta</taxon>
        <taxon>Unionida</taxon>
        <taxon>Unionoidea</taxon>
        <taxon>Unionidae</taxon>
        <taxon>Unioninae</taxon>
        <taxon>Sinanodonta</taxon>
    </lineage>
</organism>
<sequence length="101" mass="11837">MYIQEKELLDDVTIRDINEQTTTTDKISHLIDQIKKRGQVTYERFKECLIQARQADLKIMLEEEEENVAAQMKQTHQDPRAPESRRAETSATKKSNKCILM</sequence>
<dbReference type="InterPro" id="IPR011029">
    <property type="entry name" value="DEATH-like_dom_sf"/>
</dbReference>
<keyword evidence="4" id="KW-1185">Reference proteome</keyword>
<reference evidence="3 4" key="1">
    <citation type="submission" date="2024-11" db="EMBL/GenBank/DDBJ databases">
        <title>Chromosome-level genome assembly of the freshwater bivalve Anodonta woodiana.</title>
        <authorList>
            <person name="Chen X."/>
        </authorList>
    </citation>
    <scope>NUCLEOTIDE SEQUENCE [LARGE SCALE GENOMIC DNA]</scope>
    <source>
        <strain evidence="3">MN2024</strain>
        <tissue evidence="3">Gills</tissue>
    </source>
</reference>
<comment type="caution">
    <text evidence="3">The sequence shown here is derived from an EMBL/GenBank/DDBJ whole genome shotgun (WGS) entry which is preliminary data.</text>
</comment>